<organism evidence="6">
    <name type="scientific">Sinomonas puerhi</name>
    <dbReference type="NCBI Taxonomy" id="3238584"/>
    <lineage>
        <taxon>Bacteria</taxon>
        <taxon>Bacillati</taxon>
        <taxon>Actinomycetota</taxon>
        <taxon>Actinomycetes</taxon>
        <taxon>Micrococcales</taxon>
        <taxon>Micrococcaceae</taxon>
        <taxon>Sinomonas</taxon>
    </lineage>
</organism>
<evidence type="ECO:0000259" key="5">
    <source>
        <dbReference type="Pfam" id="PF00890"/>
    </source>
</evidence>
<dbReference type="InterPro" id="IPR050315">
    <property type="entry name" value="FAD-oxidoreductase_2"/>
</dbReference>
<reference evidence="6" key="1">
    <citation type="submission" date="2024-07" db="EMBL/GenBank/DDBJ databases">
        <authorList>
            <person name="fu j."/>
        </authorList>
    </citation>
    <scope>NUCLEOTIDE SEQUENCE</scope>
    <source>
        <strain evidence="6">P10A9</strain>
    </source>
</reference>
<evidence type="ECO:0000256" key="3">
    <source>
        <dbReference type="ARBA" id="ARBA00022827"/>
    </source>
</evidence>
<evidence type="ECO:0000313" key="6">
    <source>
        <dbReference type="EMBL" id="XDP46391.1"/>
    </source>
</evidence>
<dbReference type="RefSeq" id="WP_369046718.1">
    <property type="nucleotide sequence ID" value="NZ_CP163302.1"/>
</dbReference>
<keyword evidence="4" id="KW-0560">Oxidoreductase</keyword>
<dbReference type="SUPFAM" id="SSF56425">
    <property type="entry name" value="Succinate dehydrogenase/fumarate reductase flavoprotein, catalytic domain"/>
    <property type="match status" value="1"/>
</dbReference>
<dbReference type="PANTHER" id="PTHR43400">
    <property type="entry name" value="FUMARATE REDUCTASE"/>
    <property type="match status" value="1"/>
</dbReference>
<sequence length="584" mass="61804">MKYLNGTPQATYDVVVLGSGAGALTAAATAARAGKSVVVLEKASLLGGTSAISGGMLWIAANHYARQRGSGEGGFSDTAEAAAQYVRAVSRGRGREELLDAAVSYGDSMLRYAEDELGVRFLFLDNFPDYRQDLPGAVDGGRTIEPQLADIDELLGDLGQHVRSDGRAPFTMQEYEDWGAFTRFPWDELDARAKAGLVAKGRALIAMLLAAAVREGVHVAVEARGERLLHHGRRAHDGGRVTGVVLATGEEIAAGEAVVIGTGGFEWDHALADSMLASRLHTMCSPPTNEGDGLRMAQRLGAQTRGTREAWWAPMSITGDTRDGRPIGTLLRFERQGPGSIMVNRHGRRFANESQNYNDLARCLQSWDSPNNATLNTPAHVVFDQAYLERYGLLAHRAGEPTPDYLVEGATLTELAAKISVPAANLVATVERFNEFAVKGEDPDFHRGETAYDRYWGDAGNAWPNPSLGPLERGPFYALEVVNGAFGTNGGIATDGRARVLDVDGAAIPGLFAVGNATESAYAAGYPGAGATLGPLMTMGYLAGRTIAGQSAEYEPAADDAVPSVRGNLADAGLAGAELEGAVR</sequence>
<accession>A0AB39L5X5</accession>
<dbReference type="Gene3D" id="3.50.50.60">
    <property type="entry name" value="FAD/NAD(P)-binding domain"/>
    <property type="match status" value="2"/>
</dbReference>
<comment type="cofactor">
    <cofactor evidence="1">
        <name>FAD</name>
        <dbReference type="ChEBI" id="CHEBI:57692"/>
    </cofactor>
</comment>
<dbReference type="Pfam" id="PF00890">
    <property type="entry name" value="FAD_binding_2"/>
    <property type="match status" value="1"/>
</dbReference>
<dbReference type="KEGG" id="spue:AB5L97_05115"/>
<dbReference type="InterPro" id="IPR027477">
    <property type="entry name" value="Succ_DH/fumarate_Rdtase_cat_sf"/>
</dbReference>
<feature type="domain" description="FAD-dependent oxidoreductase 2 FAD-binding" evidence="5">
    <location>
        <begin position="13"/>
        <end position="533"/>
    </location>
</feature>
<protein>
    <submittedName>
        <fullName evidence="6">FAD-binding protein</fullName>
    </submittedName>
</protein>
<evidence type="ECO:0000256" key="1">
    <source>
        <dbReference type="ARBA" id="ARBA00001974"/>
    </source>
</evidence>
<keyword evidence="2" id="KW-0285">Flavoprotein</keyword>
<proteinExistence type="predicted"/>
<dbReference type="Gene3D" id="3.90.700.10">
    <property type="entry name" value="Succinate dehydrogenase/fumarate reductase flavoprotein, catalytic domain"/>
    <property type="match status" value="1"/>
</dbReference>
<name>A0AB39L5X5_9MICC</name>
<keyword evidence="3" id="KW-0274">FAD</keyword>
<evidence type="ECO:0000256" key="4">
    <source>
        <dbReference type="ARBA" id="ARBA00023002"/>
    </source>
</evidence>
<evidence type="ECO:0000256" key="2">
    <source>
        <dbReference type="ARBA" id="ARBA00022630"/>
    </source>
</evidence>
<dbReference type="AlphaFoldDB" id="A0AB39L5X5"/>
<dbReference type="GO" id="GO:0008202">
    <property type="term" value="P:steroid metabolic process"/>
    <property type="evidence" value="ECO:0007669"/>
    <property type="project" value="UniProtKB-ARBA"/>
</dbReference>
<gene>
    <name evidence="6" type="ORF">AB5L97_05115</name>
</gene>
<dbReference type="PANTHER" id="PTHR43400:SF10">
    <property type="entry name" value="3-OXOSTEROID 1-DEHYDROGENASE"/>
    <property type="match status" value="1"/>
</dbReference>
<dbReference type="InterPro" id="IPR003953">
    <property type="entry name" value="FAD-dep_OxRdtase_2_FAD-bd"/>
</dbReference>
<dbReference type="GO" id="GO:0033765">
    <property type="term" value="F:steroid dehydrogenase activity, acting on the CH-CH group of donors"/>
    <property type="evidence" value="ECO:0007669"/>
    <property type="project" value="UniProtKB-ARBA"/>
</dbReference>
<dbReference type="SUPFAM" id="SSF51905">
    <property type="entry name" value="FAD/NAD(P)-binding domain"/>
    <property type="match status" value="1"/>
</dbReference>
<dbReference type="EMBL" id="CP163302">
    <property type="protein sequence ID" value="XDP46391.1"/>
    <property type="molecule type" value="Genomic_DNA"/>
</dbReference>
<dbReference type="InterPro" id="IPR036188">
    <property type="entry name" value="FAD/NAD-bd_sf"/>
</dbReference>